<dbReference type="EMBL" id="SMLW01000428">
    <property type="protein sequence ID" value="MTI24561.1"/>
    <property type="molecule type" value="Genomic_DNA"/>
</dbReference>
<feature type="domain" description="Peptidase S41 N-terminal" evidence="3">
    <location>
        <begin position="38"/>
        <end position="82"/>
    </location>
</feature>
<evidence type="ECO:0000313" key="4">
    <source>
        <dbReference type="EMBL" id="MTI24561.1"/>
    </source>
</evidence>
<dbReference type="SUPFAM" id="SSF50156">
    <property type="entry name" value="PDZ domain-like"/>
    <property type="match status" value="1"/>
</dbReference>
<accession>A0ABW9RKR1</accession>
<keyword evidence="1" id="KW-0732">Signal</keyword>
<keyword evidence="5" id="KW-1185">Reference proteome</keyword>
<feature type="chain" id="PRO_5045421055" evidence="1">
    <location>
        <begin position="22"/>
        <end position="467"/>
    </location>
</feature>
<dbReference type="Pfam" id="PF03572">
    <property type="entry name" value="Peptidase_S41"/>
    <property type="match status" value="1"/>
</dbReference>
<dbReference type="CDD" id="cd07561">
    <property type="entry name" value="Peptidase_S41_CPP_like"/>
    <property type="match status" value="1"/>
</dbReference>
<dbReference type="InterPro" id="IPR005151">
    <property type="entry name" value="Tail-specific_protease"/>
</dbReference>
<dbReference type="Gene3D" id="3.30.750.170">
    <property type="match status" value="1"/>
</dbReference>
<dbReference type="Gene3D" id="3.90.226.10">
    <property type="entry name" value="2-enoyl-CoA Hydratase, Chain A, domain 1"/>
    <property type="match status" value="1"/>
</dbReference>
<evidence type="ECO:0000259" key="2">
    <source>
        <dbReference type="Pfam" id="PF03572"/>
    </source>
</evidence>
<dbReference type="SUPFAM" id="SSF52096">
    <property type="entry name" value="ClpP/crotonase"/>
    <property type="match status" value="1"/>
</dbReference>
<protein>
    <submittedName>
        <fullName evidence="4">Peptidase</fullName>
    </submittedName>
</protein>
<name>A0ABW9RKR1_9BACT</name>
<comment type="caution">
    <text evidence="4">The sequence shown here is derived from an EMBL/GenBank/DDBJ whole genome shotgun (WGS) entry which is preliminary data.</text>
</comment>
<dbReference type="InterPro" id="IPR036034">
    <property type="entry name" value="PDZ_sf"/>
</dbReference>
<evidence type="ECO:0000259" key="3">
    <source>
        <dbReference type="Pfam" id="PF18294"/>
    </source>
</evidence>
<dbReference type="Gene3D" id="2.30.42.10">
    <property type="match status" value="1"/>
</dbReference>
<feature type="signal peptide" evidence="1">
    <location>
        <begin position="1"/>
        <end position="21"/>
    </location>
</feature>
<organism evidence="4 5">
    <name type="scientific">Fulvivirga kasyanovii</name>
    <dbReference type="NCBI Taxonomy" id="396812"/>
    <lineage>
        <taxon>Bacteria</taxon>
        <taxon>Pseudomonadati</taxon>
        <taxon>Bacteroidota</taxon>
        <taxon>Cytophagia</taxon>
        <taxon>Cytophagales</taxon>
        <taxon>Fulvivirgaceae</taxon>
        <taxon>Fulvivirga</taxon>
    </lineage>
</organism>
<evidence type="ECO:0000256" key="1">
    <source>
        <dbReference type="SAM" id="SignalP"/>
    </source>
</evidence>
<dbReference type="Proteomes" id="UP000798808">
    <property type="component" value="Unassembled WGS sequence"/>
</dbReference>
<dbReference type="InterPro" id="IPR041613">
    <property type="entry name" value="Pept_S41_N"/>
</dbReference>
<dbReference type="InterPro" id="IPR029045">
    <property type="entry name" value="ClpP/crotonase-like_dom_sf"/>
</dbReference>
<gene>
    <name evidence="4" type="ORF">E1163_06350</name>
</gene>
<sequence length="467" mass="51753">MLKINRSILLLLAVLVGFSSCKDDDDALSPDEQLKLDTNNWLYDIMKEVYYWTDQIPADVDKTQEPEDLFNDLLFQGDRFSVIVPNYEELINSLSGVSKDAGYEFALARVENSNDVVAIVLYTKANSSAESIGLKRGDVIYQINGTTINLSNYQTLIPEIYNNHSISYRRYDEGLDSYQDQGTASLSAVVLAENPNLLDTVFTIGDRKIGYYVYNFFSPGPTDAKAYDAEMDQIIAGFKSAGVNEMILDLRYNSGGSVSSATNLGSLLAPGVTTSNIFYQNQWNDLYQNYIESQPDGDDILRGKFLSKAENIGSDIGSKLYVLTGSKTASASELIINGLDPYMDVTIIGDTTVGKNVGSIPIEDEDNEDNEYGILPIVFKIFNSEMYSGYDNGFAPVGDNLVNDFQYPMKALGDIEEPLLARAIELIQGSSMGGRQARTSGEEFTPIMTSVDKKQRTNRLIFDRPLK</sequence>
<dbReference type="PANTHER" id="PTHR32060">
    <property type="entry name" value="TAIL-SPECIFIC PROTEASE"/>
    <property type="match status" value="1"/>
</dbReference>
<proteinExistence type="predicted"/>
<dbReference type="PANTHER" id="PTHR32060:SF30">
    <property type="entry name" value="CARBOXY-TERMINAL PROCESSING PROTEASE CTPA"/>
    <property type="match status" value="1"/>
</dbReference>
<dbReference type="RefSeq" id="WP_155170604.1">
    <property type="nucleotide sequence ID" value="NZ_BAAAFL010000005.1"/>
</dbReference>
<evidence type="ECO:0000313" key="5">
    <source>
        <dbReference type="Proteomes" id="UP000798808"/>
    </source>
</evidence>
<reference evidence="4 5" key="1">
    <citation type="submission" date="2019-02" db="EMBL/GenBank/DDBJ databases">
        <authorList>
            <person name="Goldberg S.R."/>
            <person name="Haltli B.A."/>
            <person name="Correa H."/>
            <person name="Russell K.G."/>
        </authorList>
    </citation>
    <scope>NUCLEOTIDE SEQUENCE [LARGE SCALE GENOMIC DNA]</scope>
    <source>
        <strain evidence="4 5">JCM 16186</strain>
    </source>
</reference>
<feature type="domain" description="Tail specific protease" evidence="2">
    <location>
        <begin position="209"/>
        <end position="361"/>
    </location>
</feature>
<dbReference type="Pfam" id="PF18294">
    <property type="entry name" value="Pept_S41_N"/>
    <property type="match status" value="1"/>
</dbReference>
<dbReference type="PROSITE" id="PS51257">
    <property type="entry name" value="PROKAR_LIPOPROTEIN"/>
    <property type="match status" value="1"/>
</dbReference>